<gene>
    <name evidence="10" type="ORF">DERYTH_LOCUS14165</name>
</gene>
<evidence type="ECO:0000256" key="5">
    <source>
        <dbReference type="ARBA" id="ARBA00022989"/>
    </source>
</evidence>
<dbReference type="PANTHER" id="PTHR33281:SF19">
    <property type="entry name" value="VOLTAGE-DEPENDENT ANION CHANNEL-FORMING PROTEIN YNEE"/>
    <property type="match status" value="1"/>
</dbReference>
<reference evidence="10" key="1">
    <citation type="submission" date="2021-06" db="EMBL/GenBank/DDBJ databases">
        <authorList>
            <person name="Kallberg Y."/>
            <person name="Tangrot J."/>
            <person name="Rosling A."/>
        </authorList>
    </citation>
    <scope>NUCLEOTIDE SEQUENCE</scope>
    <source>
        <strain evidence="10">MA453B</strain>
    </source>
</reference>
<dbReference type="EMBL" id="CAJVPY010010459">
    <property type="protein sequence ID" value="CAG8718969.1"/>
    <property type="molecule type" value="Genomic_DNA"/>
</dbReference>
<keyword evidence="5 9" id="KW-1133">Transmembrane helix</keyword>
<feature type="transmembrane region" description="Helical" evidence="9">
    <location>
        <begin position="291"/>
        <end position="312"/>
    </location>
</feature>
<keyword evidence="11" id="KW-1185">Reference proteome</keyword>
<feature type="transmembrane region" description="Helical" evidence="9">
    <location>
        <begin position="28"/>
        <end position="51"/>
    </location>
</feature>
<evidence type="ECO:0000256" key="4">
    <source>
        <dbReference type="ARBA" id="ARBA00022692"/>
    </source>
</evidence>
<dbReference type="InterPro" id="IPR044669">
    <property type="entry name" value="YneE/VCCN1/2-like"/>
</dbReference>
<comment type="caution">
    <text evidence="10">The sequence shown here is derived from an EMBL/GenBank/DDBJ whole genome shotgun (WGS) entry which is preliminary data.</text>
</comment>
<keyword evidence="6" id="KW-0406">Ion transport</keyword>
<feature type="transmembrane region" description="Helical" evidence="9">
    <location>
        <begin position="57"/>
        <end position="77"/>
    </location>
</feature>
<dbReference type="GO" id="GO:0005886">
    <property type="term" value="C:plasma membrane"/>
    <property type="evidence" value="ECO:0007669"/>
    <property type="project" value="UniProtKB-SubCell"/>
</dbReference>
<dbReference type="Proteomes" id="UP000789405">
    <property type="component" value="Unassembled WGS sequence"/>
</dbReference>
<feature type="compositionally biased region" description="Basic and acidic residues" evidence="8">
    <location>
        <begin position="162"/>
        <end position="174"/>
    </location>
</feature>
<evidence type="ECO:0000313" key="11">
    <source>
        <dbReference type="Proteomes" id="UP000789405"/>
    </source>
</evidence>
<evidence type="ECO:0000256" key="7">
    <source>
        <dbReference type="ARBA" id="ARBA00023136"/>
    </source>
</evidence>
<keyword evidence="7 9" id="KW-0472">Membrane</keyword>
<dbReference type="OrthoDB" id="1368at2759"/>
<organism evidence="10 11">
    <name type="scientific">Dentiscutata erythropus</name>
    <dbReference type="NCBI Taxonomy" id="1348616"/>
    <lineage>
        <taxon>Eukaryota</taxon>
        <taxon>Fungi</taxon>
        <taxon>Fungi incertae sedis</taxon>
        <taxon>Mucoromycota</taxon>
        <taxon>Glomeromycotina</taxon>
        <taxon>Glomeromycetes</taxon>
        <taxon>Diversisporales</taxon>
        <taxon>Gigasporaceae</taxon>
        <taxon>Dentiscutata</taxon>
    </lineage>
</organism>
<keyword evidence="3" id="KW-1003">Cell membrane</keyword>
<evidence type="ECO:0000256" key="9">
    <source>
        <dbReference type="SAM" id="Phobius"/>
    </source>
</evidence>
<evidence type="ECO:0000256" key="3">
    <source>
        <dbReference type="ARBA" id="ARBA00022475"/>
    </source>
</evidence>
<dbReference type="Pfam" id="PF25539">
    <property type="entry name" value="Bestrophin_2"/>
    <property type="match status" value="2"/>
</dbReference>
<evidence type="ECO:0000256" key="8">
    <source>
        <dbReference type="SAM" id="MobiDB-lite"/>
    </source>
</evidence>
<evidence type="ECO:0000256" key="6">
    <source>
        <dbReference type="ARBA" id="ARBA00023065"/>
    </source>
</evidence>
<evidence type="ECO:0000256" key="2">
    <source>
        <dbReference type="ARBA" id="ARBA00022448"/>
    </source>
</evidence>
<feature type="region of interest" description="Disordered" evidence="8">
    <location>
        <begin position="162"/>
        <end position="186"/>
    </location>
</feature>
<sequence length="401" mass="45855">MPCCSFLWNLEKRRGYGFPDIFRYKGSVLPSCIPIIFCSTLFATIVTVLYLVYNVNLLLPGSLVGTVAVVVGLLLGFSTSNAYDRYYEGRKLFTKMCTHVRNCTRIIWVGIKGDRYEKEKHIKLLLAYVVAVKHHLRWEFETDCSDLRYLLPEDFHSSLYDRKNTVPRDEDPKAPEIAVPSQSDSQQSLTQNLFGLPSAIRTLARRVSPTTLKNLRDAQLLKFAADELAVDVDASMCLPLEIIHHLGLYFGQKFREKKVDGTRFDMLTGSLNTLIEILGDLERIGNTPIPFAYNLHLKQVVTLYVWVLPFTMVNELKWLTIPAIMFISFVLFGVLAIGMWNKFMFVSRNYVYLNIYANILKGAEIENPFGYDENDLPLDDYCKVRNIRNVATDTEILLSLG</sequence>
<evidence type="ECO:0000256" key="1">
    <source>
        <dbReference type="ARBA" id="ARBA00004651"/>
    </source>
</evidence>
<accession>A0A9N9NB56</accession>
<keyword evidence="2" id="KW-0813">Transport</keyword>
<name>A0A9N9NB56_9GLOM</name>
<dbReference type="AlphaFoldDB" id="A0A9N9NB56"/>
<comment type="subcellular location">
    <subcellularLocation>
        <location evidence="1">Cell membrane</location>
        <topology evidence="1">Multi-pass membrane protein</topology>
    </subcellularLocation>
</comment>
<evidence type="ECO:0000313" key="10">
    <source>
        <dbReference type="EMBL" id="CAG8718969.1"/>
    </source>
</evidence>
<dbReference type="PANTHER" id="PTHR33281">
    <property type="entry name" value="UPF0187 PROTEIN YNEE"/>
    <property type="match status" value="1"/>
</dbReference>
<dbReference type="GO" id="GO:0005254">
    <property type="term" value="F:chloride channel activity"/>
    <property type="evidence" value="ECO:0007669"/>
    <property type="project" value="InterPro"/>
</dbReference>
<proteinExistence type="predicted"/>
<protein>
    <submittedName>
        <fullName evidence="10">14861_t:CDS:1</fullName>
    </submittedName>
</protein>
<keyword evidence="4 9" id="KW-0812">Transmembrane</keyword>
<feature type="transmembrane region" description="Helical" evidence="9">
    <location>
        <begin position="318"/>
        <end position="340"/>
    </location>
</feature>